<dbReference type="PANTHER" id="PTHR47942:SF87">
    <property type="entry name" value="OS02G0679200 PROTEIN"/>
    <property type="match status" value="1"/>
</dbReference>
<dbReference type="InterPro" id="IPR011990">
    <property type="entry name" value="TPR-like_helical_dom_sf"/>
</dbReference>
<dbReference type="Pfam" id="PF12854">
    <property type="entry name" value="PPR_1"/>
    <property type="match status" value="3"/>
</dbReference>
<dbReference type="GO" id="GO:0006397">
    <property type="term" value="P:mRNA processing"/>
    <property type="evidence" value="ECO:0000318"/>
    <property type="project" value="GO_Central"/>
</dbReference>
<gene>
    <name evidence="3" type="ORF">ZOSMA_6G01050</name>
</gene>
<dbReference type="STRING" id="29655.A0A0K9NQY6"/>
<organism evidence="3 4">
    <name type="scientific">Zostera marina</name>
    <name type="common">Eelgrass</name>
    <dbReference type="NCBI Taxonomy" id="29655"/>
    <lineage>
        <taxon>Eukaryota</taxon>
        <taxon>Viridiplantae</taxon>
        <taxon>Streptophyta</taxon>
        <taxon>Embryophyta</taxon>
        <taxon>Tracheophyta</taxon>
        <taxon>Spermatophyta</taxon>
        <taxon>Magnoliopsida</taxon>
        <taxon>Liliopsida</taxon>
        <taxon>Zosteraceae</taxon>
        <taxon>Zostera</taxon>
    </lineage>
</organism>
<feature type="repeat" description="PPR" evidence="2">
    <location>
        <begin position="391"/>
        <end position="426"/>
    </location>
</feature>
<dbReference type="InterPro" id="IPR002885">
    <property type="entry name" value="PPR_rpt"/>
</dbReference>
<feature type="repeat" description="PPR" evidence="2">
    <location>
        <begin position="244"/>
        <end position="278"/>
    </location>
</feature>
<evidence type="ECO:0000313" key="4">
    <source>
        <dbReference type="Proteomes" id="UP000036987"/>
    </source>
</evidence>
<keyword evidence="4" id="KW-1185">Reference proteome</keyword>
<evidence type="ECO:0000256" key="2">
    <source>
        <dbReference type="PROSITE-ProRule" id="PRU00708"/>
    </source>
</evidence>
<dbReference type="Gene3D" id="1.25.40.10">
    <property type="entry name" value="Tetratricopeptide repeat domain"/>
    <property type="match status" value="4"/>
</dbReference>
<dbReference type="GO" id="GO:0003729">
    <property type="term" value="F:mRNA binding"/>
    <property type="evidence" value="ECO:0000318"/>
    <property type="project" value="GO_Central"/>
</dbReference>
<dbReference type="NCBIfam" id="TIGR00756">
    <property type="entry name" value="PPR"/>
    <property type="match status" value="8"/>
</dbReference>
<dbReference type="InterPro" id="IPR051222">
    <property type="entry name" value="PPR/CCM1_RNA-binding"/>
</dbReference>
<dbReference type="OrthoDB" id="185373at2759"/>
<dbReference type="EMBL" id="LFYR01001803">
    <property type="protein sequence ID" value="KMZ59174.1"/>
    <property type="molecule type" value="Genomic_DNA"/>
</dbReference>
<feature type="repeat" description="PPR" evidence="2">
    <location>
        <begin position="321"/>
        <end position="355"/>
    </location>
</feature>
<evidence type="ECO:0000256" key="1">
    <source>
        <dbReference type="ARBA" id="ARBA00022737"/>
    </source>
</evidence>
<proteinExistence type="predicted"/>
<name>A0A0K9NQY6_ZOSMR</name>
<evidence type="ECO:0000313" key="3">
    <source>
        <dbReference type="EMBL" id="KMZ59174.1"/>
    </source>
</evidence>
<dbReference type="OMA" id="NVVIRYY"/>
<feature type="repeat" description="PPR" evidence="2">
    <location>
        <begin position="356"/>
        <end position="390"/>
    </location>
</feature>
<dbReference type="AlphaFoldDB" id="A0A0K9NQY6"/>
<dbReference type="PANTHER" id="PTHR47942">
    <property type="entry name" value="TETRATRICOPEPTIDE REPEAT (TPR)-LIKE SUPERFAMILY PROTEIN-RELATED"/>
    <property type="match status" value="1"/>
</dbReference>
<feature type="repeat" description="PPR" evidence="2">
    <location>
        <begin position="209"/>
        <end position="243"/>
    </location>
</feature>
<dbReference type="GO" id="GO:0005737">
    <property type="term" value="C:cytoplasm"/>
    <property type="evidence" value="ECO:0000318"/>
    <property type="project" value="GO_Central"/>
</dbReference>
<keyword evidence="1" id="KW-0677">Repeat</keyword>
<feature type="repeat" description="PPR" evidence="2">
    <location>
        <begin position="286"/>
        <end position="320"/>
    </location>
</feature>
<feature type="repeat" description="PPR" evidence="2">
    <location>
        <begin position="140"/>
        <end position="174"/>
    </location>
</feature>
<protein>
    <submittedName>
        <fullName evidence="3">Putative Pentatricopeptide repeat-containing protein</fullName>
    </submittedName>
</protein>
<accession>A0A0K9NQY6</accession>
<dbReference type="PROSITE" id="PS51375">
    <property type="entry name" value="PPR"/>
    <property type="match status" value="8"/>
</dbReference>
<reference evidence="4" key="1">
    <citation type="journal article" date="2016" name="Nature">
        <title>The genome of the seagrass Zostera marina reveals angiosperm adaptation to the sea.</title>
        <authorList>
            <person name="Olsen J.L."/>
            <person name="Rouze P."/>
            <person name="Verhelst B."/>
            <person name="Lin Y.-C."/>
            <person name="Bayer T."/>
            <person name="Collen J."/>
            <person name="Dattolo E."/>
            <person name="De Paoli E."/>
            <person name="Dittami S."/>
            <person name="Maumus F."/>
            <person name="Michel G."/>
            <person name="Kersting A."/>
            <person name="Lauritano C."/>
            <person name="Lohaus R."/>
            <person name="Toepel M."/>
            <person name="Tonon T."/>
            <person name="Vanneste K."/>
            <person name="Amirebrahimi M."/>
            <person name="Brakel J."/>
            <person name="Bostroem C."/>
            <person name="Chovatia M."/>
            <person name="Grimwood J."/>
            <person name="Jenkins J.W."/>
            <person name="Jueterbock A."/>
            <person name="Mraz A."/>
            <person name="Stam W.T."/>
            <person name="Tice H."/>
            <person name="Bornberg-Bauer E."/>
            <person name="Green P.J."/>
            <person name="Pearson G.A."/>
            <person name="Procaccini G."/>
            <person name="Duarte C.M."/>
            <person name="Schmutz J."/>
            <person name="Reusch T.B.H."/>
            <person name="Van de Peer Y."/>
        </authorList>
    </citation>
    <scope>NUCLEOTIDE SEQUENCE [LARGE SCALE GENOMIC DNA]</scope>
    <source>
        <strain evidence="4">cv. Finnish</strain>
    </source>
</reference>
<dbReference type="Pfam" id="PF13041">
    <property type="entry name" value="PPR_2"/>
    <property type="match status" value="2"/>
</dbReference>
<comment type="caution">
    <text evidence="3">The sequence shown here is derived from an EMBL/GenBank/DDBJ whole genome shotgun (WGS) entry which is preliminary data.</text>
</comment>
<dbReference type="Proteomes" id="UP000036987">
    <property type="component" value="Unassembled WGS sequence"/>
</dbReference>
<sequence length="504" mass="57054">MPSIATNRTFFPLSLRSYSSHSDIFHSPCQGSNLELLSSEISTLILSHNGTPKSLYLKLRSNLSKPIVFTHPLVDRILKILWNDGPKALFFFHVMVDHNPSYVPAASTLDHVIDIAARLRDRGAVSRIISIRHKARIPSTPRTFAVLMERYVNTGKADRAVRVFLSMHKQGCIQDLSSFNTLLDVMCKSGRVEKACSLFRVFRRRFGADCITYNIIADGWCRIKQTPRAIATLKDMVESGIDPTLTTYNILLKGFFRAGQVKEALEFFRQMKIRCIERDSSGCGPDVVSYTTVVHGLGVAGHVDKARKVFEEMIKNGCNPSIPTYNAMIQVLCKKDSVKNAIKMFEQMTATGCVPNTITYNLITRGFCHSGDMDGAEGFVSRMKLDGCKPNVQTYNILIRHRMEAGDIDHGLELFKEMIKGRDCLPDKDTYNVMISGMFVRKRSEDMITARNFVLDMLERGHLPRRFMFNRVLNGLLLTGNQESARELLRVQSSCRRLQKEIHL</sequence>
<feature type="repeat" description="PPR" evidence="2">
    <location>
        <begin position="175"/>
        <end position="205"/>
    </location>
</feature>